<proteinExistence type="predicted"/>
<dbReference type="PANTHER" id="PTHR30458:SF2">
    <property type="entry name" value="1,2-PHENYLACETYL-COA EPOXIDASE, SUBUNIT A"/>
    <property type="match status" value="1"/>
</dbReference>
<dbReference type="EMBL" id="JAMDGY010000011">
    <property type="protein sequence ID" value="MDD0989701.1"/>
    <property type="molecule type" value="Genomic_DNA"/>
</dbReference>
<sequence>MSEPVEGREAAFQQRIERGEKIESQDWMPEGYRKALVRQISQHAHSEYVGMLPEGFWLTRAPSLHRKCVLLAKVQDEAGHAQYLYSALESLGVERDTVYQELLAGRAKYLNIFNYPALSWADVGMIGWLTDGAAIVNQVPLSRSSYGPYARAMVRICQEESFHHRQGFDLVHRLVEGTARQRQMAQDALDRWWWPTLMVFGPPDEHSPHSRQSMQWGIKLYSNDTLRQKFIDQTVPQIHHLGLRVPDADLRLNEASGHYEIGPIDWVEFQRVIQGEGPCNRERISSRQRSWEQGAWVREAAACHADKASTAAALAGDEHAQ</sequence>
<protein>
    <submittedName>
        <fullName evidence="1">1,2-phenylacetyl-CoA epoxidase subunit A</fullName>
        <ecNumber evidence="1">1.14.13.149</ecNumber>
    </submittedName>
</protein>
<comment type="caution">
    <text evidence="1">The sequence shown here is derived from an EMBL/GenBank/DDBJ whole genome shotgun (WGS) entry which is preliminary data.</text>
</comment>
<dbReference type="Pfam" id="PF05138">
    <property type="entry name" value="PaaA_PaaC"/>
    <property type="match status" value="1"/>
</dbReference>
<dbReference type="EC" id="1.14.13.149" evidence="1"/>
<dbReference type="InterPro" id="IPR009078">
    <property type="entry name" value="Ferritin-like_SF"/>
</dbReference>
<keyword evidence="1" id="KW-0560">Oxidoreductase</keyword>
<gene>
    <name evidence="1" type="primary">paaA</name>
    <name evidence="1" type="ORF">M5G11_04055</name>
</gene>
<keyword evidence="2" id="KW-1185">Reference proteome</keyword>
<dbReference type="Proteomes" id="UP001148203">
    <property type="component" value="Unassembled WGS sequence"/>
</dbReference>
<dbReference type="InterPro" id="IPR012347">
    <property type="entry name" value="Ferritin-like"/>
</dbReference>
<dbReference type="InterPro" id="IPR011881">
    <property type="entry name" value="PaaA"/>
</dbReference>
<dbReference type="RefSeq" id="WP_273909516.1">
    <property type="nucleotide sequence ID" value="NZ_JAMDGX010000016.1"/>
</dbReference>
<dbReference type="NCBIfam" id="TIGR02156">
    <property type="entry name" value="PA_CoA_Oxy1"/>
    <property type="match status" value="1"/>
</dbReference>
<reference evidence="1 2" key="1">
    <citation type="submission" date="2022-05" db="EMBL/GenBank/DDBJ databases">
        <title>Novel Pseudomonas spp. Isolated from a Rainbow Trout Aquaculture Facility.</title>
        <authorList>
            <person name="Testerman T."/>
            <person name="Graf J."/>
        </authorList>
    </citation>
    <scope>NUCLEOTIDE SEQUENCE [LARGE SCALE GENOMIC DNA]</scope>
    <source>
        <strain evidence="1 2">ID681</strain>
    </source>
</reference>
<evidence type="ECO:0000313" key="1">
    <source>
        <dbReference type="EMBL" id="MDD0989701.1"/>
    </source>
</evidence>
<evidence type="ECO:0000313" key="2">
    <source>
        <dbReference type="Proteomes" id="UP001148203"/>
    </source>
</evidence>
<dbReference type="InterPro" id="IPR052703">
    <property type="entry name" value="Aromatic_CoA_ox/epox"/>
</dbReference>
<dbReference type="PANTHER" id="PTHR30458">
    <property type="entry name" value="PHENYLACETIC ACID DEGRADATION PROTEIN PAA"/>
    <property type="match status" value="1"/>
</dbReference>
<accession>A0ABT5NNF3</accession>
<organism evidence="1 2">
    <name type="scientific">Pseudomonas fontis</name>
    <dbReference type="NCBI Taxonomy" id="2942633"/>
    <lineage>
        <taxon>Bacteria</taxon>
        <taxon>Pseudomonadati</taxon>
        <taxon>Pseudomonadota</taxon>
        <taxon>Gammaproteobacteria</taxon>
        <taxon>Pseudomonadales</taxon>
        <taxon>Pseudomonadaceae</taxon>
        <taxon>Pseudomonas</taxon>
    </lineage>
</organism>
<dbReference type="SUPFAM" id="SSF47240">
    <property type="entry name" value="Ferritin-like"/>
    <property type="match status" value="1"/>
</dbReference>
<dbReference type="Gene3D" id="1.20.1260.10">
    <property type="match status" value="1"/>
</dbReference>
<dbReference type="GO" id="GO:0097266">
    <property type="term" value="F:phenylacetyl-CoA 1,2-epoxidase activity"/>
    <property type="evidence" value="ECO:0007669"/>
    <property type="project" value="UniProtKB-EC"/>
</dbReference>
<name>A0ABT5NNF3_9PSED</name>
<dbReference type="InterPro" id="IPR007814">
    <property type="entry name" value="PaaA_PaaC"/>
</dbReference>